<dbReference type="PANTHER" id="PTHR33883">
    <property type="entry name" value="WPP DOMAIN-ASSOCIATED PROTEIN"/>
    <property type="match status" value="1"/>
</dbReference>
<comment type="caution">
    <text evidence="3">The sequence shown here is derived from an EMBL/GenBank/DDBJ whole genome shotgun (WGS) entry which is preliminary data.</text>
</comment>
<sequence>MEVVRSALDVAYQKAVEHSKDRPIHFVNGCSRFYELAMILVDGGCNVVHRDTYIPNERKNKKTVLSDLRKMARCLYERIEVLQTSINDEKDEDRSNDNGDEDTKILESELQLDIHKVIMSEMMNSLKMEKCDYEIQNVIREEIHALVITEAGKHSTSDHSKEEDEIPPLPSSARKWENNEEENMIQVLDSVLRCLEREEDLVLSASSEIEQHSVNHYLEIFRTEEREEREAIQWLLDSDESILSSVNIKLAKALKQLLTSKELLLDLEQGLGLCPDGEGDDEHNNNNVDEDEKLSSCRIHGGNPFSSLRRFQKVLIDFEDTVLASLEKKCLRIDKLEQQLQELEHHVASLKTREQRYRKAFLARCHSLHFAENEVVLDQDLFKLRYMHDIKG</sequence>
<name>A0A9P1A2A2_CUSEU</name>
<accession>A0A9P1A2A2</accession>
<gene>
    <name evidence="3" type="ORF">CEURO_LOCUS22192</name>
</gene>
<proteinExistence type="predicted"/>
<evidence type="ECO:0000256" key="2">
    <source>
        <dbReference type="SAM" id="MobiDB-lite"/>
    </source>
</evidence>
<feature type="compositionally biased region" description="Basic and acidic residues" evidence="2">
    <location>
        <begin position="152"/>
        <end position="162"/>
    </location>
</feature>
<dbReference type="Proteomes" id="UP001152484">
    <property type="component" value="Unassembled WGS sequence"/>
</dbReference>
<reference evidence="3" key="1">
    <citation type="submission" date="2022-07" db="EMBL/GenBank/DDBJ databases">
        <authorList>
            <person name="Macas J."/>
            <person name="Novak P."/>
            <person name="Neumann P."/>
        </authorList>
    </citation>
    <scope>NUCLEOTIDE SEQUENCE</scope>
</reference>
<keyword evidence="1" id="KW-0175">Coiled coil</keyword>
<organism evidence="3 4">
    <name type="scientific">Cuscuta europaea</name>
    <name type="common">European dodder</name>
    <dbReference type="NCBI Taxonomy" id="41803"/>
    <lineage>
        <taxon>Eukaryota</taxon>
        <taxon>Viridiplantae</taxon>
        <taxon>Streptophyta</taxon>
        <taxon>Embryophyta</taxon>
        <taxon>Tracheophyta</taxon>
        <taxon>Spermatophyta</taxon>
        <taxon>Magnoliopsida</taxon>
        <taxon>eudicotyledons</taxon>
        <taxon>Gunneridae</taxon>
        <taxon>Pentapetalae</taxon>
        <taxon>asterids</taxon>
        <taxon>lamiids</taxon>
        <taxon>Solanales</taxon>
        <taxon>Convolvulaceae</taxon>
        <taxon>Cuscuteae</taxon>
        <taxon>Cuscuta</taxon>
        <taxon>Cuscuta subgen. Cuscuta</taxon>
    </lineage>
</organism>
<dbReference type="EMBL" id="CAMAPE010000077">
    <property type="protein sequence ID" value="CAH9119070.1"/>
    <property type="molecule type" value="Genomic_DNA"/>
</dbReference>
<dbReference type="PANTHER" id="PTHR33883:SF7">
    <property type="entry name" value="OS04G0521600 PROTEIN"/>
    <property type="match status" value="1"/>
</dbReference>
<feature type="coiled-coil region" evidence="1">
    <location>
        <begin position="326"/>
        <end position="360"/>
    </location>
</feature>
<evidence type="ECO:0000313" key="3">
    <source>
        <dbReference type="EMBL" id="CAH9119070.1"/>
    </source>
</evidence>
<protein>
    <submittedName>
        <fullName evidence="3">Uncharacterized protein</fullName>
    </submittedName>
</protein>
<dbReference type="AlphaFoldDB" id="A0A9P1A2A2"/>
<evidence type="ECO:0000256" key="1">
    <source>
        <dbReference type="SAM" id="Coils"/>
    </source>
</evidence>
<keyword evidence="4" id="KW-1185">Reference proteome</keyword>
<evidence type="ECO:0000313" key="4">
    <source>
        <dbReference type="Proteomes" id="UP001152484"/>
    </source>
</evidence>
<dbReference type="InterPro" id="IPR037490">
    <property type="entry name" value="WAP"/>
</dbReference>
<dbReference type="OrthoDB" id="1868826at2759"/>
<feature type="region of interest" description="Disordered" evidence="2">
    <location>
        <begin position="152"/>
        <end position="173"/>
    </location>
</feature>